<dbReference type="EC" id="2.7.8.7" evidence="8"/>
<feature type="binding site" evidence="8">
    <location>
        <position position="8"/>
    </location>
    <ligand>
        <name>Mg(2+)</name>
        <dbReference type="ChEBI" id="CHEBI:18420"/>
    </ligand>
</feature>
<evidence type="ECO:0000256" key="4">
    <source>
        <dbReference type="ARBA" id="ARBA00022832"/>
    </source>
</evidence>
<dbReference type="InterPro" id="IPR004568">
    <property type="entry name" value="Ppantetheine-prot_Trfase_dom"/>
</dbReference>
<dbReference type="AlphaFoldDB" id="A0A345C2A9"/>
<keyword evidence="6 8" id="KW-0443">Lipid metabolism</keyword>
<dbReference type="GO" id="GO:0005737">
    <property type="term" value="C:cytoplasm"/>
    <property type="evidence" value="ECO:0007669"/>
    <property type="project" value="UniProtKB-SubCell"/>
</dbReference>
<dbReference type="EMBL" id="CP031092">
    <property type="protein sequence ID" value="AXF57340.1"/>
    <property type="molecule type" value="Genomic_DNA"/>
</dbReference>
<dbReference type="Pfam" id="PF01648">
    <property type="entry name" value="ACPS"/>
    <property type="match status" value="1"/>
</dbReference>
<organism evidence="10 11">
    <name type="scientific">Salicibibacter kimchii</name>
    <dbReference type="NCBI Taxonomy" id="2099786"/>
    <lineage>
        <taxon>Bacteria</taxon>
        <taxon>Bacillati</taxon>
        <taxon>Bacillota</taxon>
        <taxon>Bacilli</taxon>
        <taxon>Bacillales</taxon>
        <taxon>Bacillaceae</taxon>
        <taxon>Salicibibacter</taxon>
    </lineage>
</organism>
<protein>
    <recommendedName>
        <fullName evidence="8">Holo-[acyl-carrier-protein] synthase</fullName>
        <shortName evidence="8">Holo-ACP synthase</shortName>
        <ecNumber evidence="8">2.7.8.7</ecNumber>
    </recommendedName>
    <alternativeName>
        <fullName evidence="8">4'-phosphopantetheinyl transferase AcpS</fullName>
    </alternativeName>
</protein>
<keyword evidence="2 8" id="KW-0808">Transferase</keyword>
<dbReference type="NCBIfam" id="TIGR00516">
    <property type="entry name" value="acpS"/>
    <property type="match status" value="1"/>
</dbReference>
<evidence type="ECO:0000256" key="1">
    <source>
        <dbReference type="ARBA" id="ARBA00022516"/>
    </source>
</evidence>
<dbReference type="Gene3D" id="3.90.470.20">
    <property type="entry name" value="4'-phosphopantetheinyl transferase domain"/>
    <property type="match status" value="1"/>
</dbReference>
<dbReference type="RefSeq" id="WP_114375066.1">
    <property type="nucleotide sequence ID" value="NZ_CP031092.1"/>
</dbReference>
<dbReference type="Proteomes" id="UP000252100">
    <property type="component" value="Chromosome"/>
</dbReference>
<comment type="similarity">
    <text evidence="8">Belongs to the P-Pant transferase superfamily. AcpS family.</text>
</comment>
<evidence type="ECO:0000313" key="11">
    <source>
        <dbReference type="Proteomes" id="UP000252100"/>
    </source>
</evidence>
<dbReference type="InterPro" id="IPR037143">
    <property type="entry name" value="4-PPantetheinyl_Trfase_dom_sf"/>
</dbReference>
<gene>
    <name evidence="8 10" type="primary">acpS</name>
    <name evidence="10" type="ORF">DT065_15910</name>
</gene>
<name>A0A345C2A9_9BACI</name>
<keyword evidence="1 8" id="KW-0444">Lipid biosynthesis</keyword>
<reference evidence="10 11" key="1">
    <citation type="journal article" date="2018" name="J. Microbiol.">
        <title>Salicibibacter kimchii gen. nov., sp. nov., a moderately halophilic and alkalitolerant bacterium in the family Bacillaceae, isolated from kimchi.</title>
        <authorList>
            <person name="Jang J.Y."/>
            <person name="Oh Y.J."/>
            <person name="Lim S.K."/>
            <person name="Park H.K."/>
            <person name="Lee C."/>
            <person name="Kim J.Y."/>
            <person name="Lee M.A."/>
            <person name="Choi H.J."/>
        </authorList>
    </citation>
    <scope>NUCLEOTIDE SEQUENCE [LARGE SCALE GENOMIC DNA]</scope>
    <source>
        <strain evidence="10 11">NKC1-1</strain>
    </source>
</reference>
<evidence type="ECO:0000256" key="2">
    <source>
        <dbReference type="ARBA" id="ARBA00022679"/>
    </source>
</evidence>
<dbReference type="HAMAP" id="MF_00101">
    <property type="entry name" value="AcpS"/>
    <property type="match status" value="1"/>
</dbReference>
<dbReference type="InterPro" id="IPR008278">
    <property type="entry name" value="4-PPantetheinyl_Trfase_dom"/>
</dbReference>
<evidence type="ECO:0000313" key="10">
    <source>
        <dbReference type="EMBL" id="AXF57340.1"/>
    </source>
</evidence>
<dbReference type="OrthoDB" id="517356at2"/>
<evidence type="ECO:0000256" key="8">
    <source>
        <dbReference type="HAMAP-Rule" id="MF_00101"/>
    </source>
</evidence>
<feature type="domain" description="4'-phosphopantetheinyl transferase" evidence="9">
    <location>
        <begin position="5"/>
        <end position="113"/>
    </location>
</feature>
<dbReference type="InterPro" id="IPR002582">
    <property type="entry name" value="ACPS"/>
</dbReference>
<evidence type="ECO:0000259" key="9">
    <source>
        <dbReference type="Pfam" id="PF01648"/>
    </source>
</evidence>
<evidence type="ECO:0000256" key="7">
    <source>
        <dbReference type="ARBA" id="ARBA00023160"/>
    </source>
</evidence>
<sequence length="120" mass="13516">MIVGTGIDIAECKRIEAVLSRQPRFITRILTAEEQKRLDEMTHRRKIEFITGRFAIKEAFAKANGSGIGEAINWKDVEVFYTQNGAPMLVCPKLDDSIRVHASISHSRTYAIGQVILERA</sequence>
<comment type="catalytic activity">
    <reaction evidence="8">
        <text>apo-[ACP] + CoA = holo-[ACP] + adenosine 3',5'-bisphosphate + H(+)</text>
        <dbReference type="Rhea" id="RHEA:12068"/>
        <dbReference type="Rhea" id="RHEA-COMP:9685"/>
        <dbReference type="Rhea" id="RHEA-COMP:9690"/>
        <dbReference type="ChEBI" id="CHEBI:15378"/>
        <dbReference type="ChEBI" id="CHEBI:29999"/>
        <dbReference type="ChEBI" id="CHEBI:57287"/>
        <dbReference type="ChEBI" id="CHEBI:58343"/>
        <dbReference type="ChEBI" id="CHEBI:64479"/>
        <dbReference type="EC" id="2.7.8.7"/>
    </reaction>
</comment>
<keyword evidence="5 8" id="KW-0460">Magnesium</keyword>
<keyword evidence="8" id="KW-0963">Cytoplasm</keyword>
<dbReference type="GO" id="GO:0008897">
    <property type="term" value="F:holo-[acyl-carrier-protein] synthase activity"/>
    <property type="evidence" value="ECO:0007669"/>
    <property type="project" value="UniProtKB-UniRule"/>
</dbReference>
<evidence type="ECO:0000256" key="5">
    <source>
        <dbReference type="ARBA" id="ARBA00022842"/>
    </source>
</evidence>
<feature type="binding site" evidence="8">
    <location>
        <position position="58"/>
    </location>
    <ligand>
        <name>Mg(2+)</name>
        <dbReference type="ChEBI" id="CHEBI:18420"/>
    </ligand>
</feature>
<dbReference type="SUPFAM" id="SSF56214">
    <property type="entry name" value="4'-phosphopantetheinyl transferase"/>
    <property type="match status" value="1"/>
</dbReference>
<proteinExistence type="inferred from homology"/>
<keyword evidence="7 8" id="KW-0275">Fatty acid biosynthesis</keyword>
<dbReference type="GO" id="GO:0006633">
    <property type="term" value="P:fatty acid biosynthetic process"/>
    <property type="evidence" value="ECO:0007669"/>
    <property type="project" value="UniProtKB-UniRule"/>
</dbReference>
<evidence type="ECO:0000256" key="3">
    <source>
        <dbReference type="ARBA" id="ARBA00022723"/>
    </source>
</evidence>
<dbReference type="NCBIfam" id="TIGR00556">
    <property type="entry name" value="pantethn_trn"/>
    <property type="match status" value="1"/>
</dbReference>
<comment type="subcellular location">
    <subcellularLocation>
        <location evidence="8">Cytoplasm</location>
    </subcellularLocation>
</comment>
<keyword evidence="3 8" id="KW-0479">Metal-binding</keyword>
<dbReference type="KEGG" id="rue:DT065_15910"/>
<comment type="cofactor">
    <cofactor evidence="8">
        <name>Mg(2+)</name>
        <dbReference type="ChEBI" id="CHEBI:18420"/>
    </cofactor>
</comment>
<accession>A0A345C2A9</accession>
<comment type="function">
    <text evidence="8">Transfers the 4'-phosphopantetheine moiety from coenzyme A to a Ser of acyl-carrier-protein.</text>
</comment>
<keyword evidence="4 8" id="KW-0276">Fatty acid metabolism</keyword>
<evidence type="ECO:0000256" key="6">
    <source>
        <dbReference type="ARBA" id="ARBA00023098"/>
    </source>
</evidence>
<dbReference type="GO" id="GO:0000287">
    <property type="term" value="F:magnesium ion binding"/>
    <property type="evidence" value="ECO:0007669"/>
    <property type="project" value="UniProtKB-UniRule"/>
</dbReference>
<keyword evidence="11" id="KW-1185">Reference proteome</keyword>